<dbReference type="AlphaFoldDB" id="G3JFQ2"/>
<dbReference type="Proteomes" id="UP000001610">
    <property type="component" value="Unassembled WGS sequence"/>
</dbReference>
<dbReference type="RefSeq" id="XP_006668869.1">
    <property type="nucleotide sequence ID" value="XM_006668806.1"/>
</dbReference>
<dbReference type="VEuPathDB" id="FungiDB:CCM_03655"/>
<evidence type="ECO:0000313" key="2">
    <source>
        <dbReference type="Proteomes" id="UP000001610"/>
    </source>
</evidence>
<reference evidence="1 2" key="1">
    <citation type="journal article" date="2011" name="Genome Biol.">
        <title>Genome sequence of the insect pathogenic fungus Cordyceps militaris, a valued traditional Chinese medicine.</title>
        <authorList>
            <person name="Zheng P."/>
            <person name="Xia Y."/>
            <person name="Xiao G."/>
            <person name="Xiong C."/>
            <person name="Hu X."/>
            <person name="Zhang S."/>
            <person name="Zheng H."/>
            <person name="Huang Y."/>
            <person name="Zhou Y."/>
            <person name="Wang S."/>
            <person name="Zhao G.P."/>
            <person name="Liu X."/>
            <person name="St Leger R.J."/>
            <person name="Wang C."/>
        </authorList>
    </citation>
    <scope>NUCLEOTIDE SEQUENCE [LARGE SCALE GENOMIC DNA]</scope>
    <source>
        <strain evidence="1 2">CM01</strain>
    </source>
</reference>
<sequence length="100" mass="11062">MVPEPVLDIISVGVFHGGWRIERAPQPAARTEELHTRDRERAYVRAGVCTSGRMYERAYVRAGDASLIGHDTVVQLSQLAMARWGGVGEPHDNPSWSGHL</sequence>
<dbReference type="HOGENOM" id="CLU_2305949_0_0_1"/>
<dbReference type="EMBL" id="JH126401">
    <property type="protein sequence ID" value="EGX92285.1"/>
    <property type="molecule type" value="Genomic_DNA"/>
</dbReference>
<gene>
    <name evidence="1" type="ORF">CCM_03655</name>
</gene>
<proteinExistence type="predicted"/>
<protein>
    <submittedName>
        <fullName evidence="1">Uncharacterized protein</fullName>
    </submittedName>
</protein>
<name>G3JFQ2_CORMM</name>
<dbReference type="KEGG" id="cmt:CCM_03655"/>
<dbReference type="GeneID" id="18165681"/>
<accession>G3JFQ2</accession>
<dbReference type="InParanoid" id="G3JFQ2"/>
<keyword evidence="2" id="KW-1185">Reference proteome</keyword>
<organism evidence="1 2">
    <name type="scientific">Cordyceps militaris (strain CM01)</name>
    <name type="common">Caterpillar fungus</name>
    <dbReference type="NCBI Taxonomy" id="983644"/>
    <lineage>
        <taxon>Eukaryota</taxon>
        <taxon>Fungi</taxon>
        <taxon>Dikarya</taxon>
        <taxon>Ascomycota</taxon>
        <taxon>Pezizomycotina</taxon>
        <taxon>Sordariomycetes</taxon>
        <taxon>Hypocreomycetidae</taxon>
        <taxon>Hypocreales</taxon>
        <taxon>Cordycipitaceae</taxon>
        <taxon>Cordyceps</taxon>
    </lineage>
</organism>
<evidence type="ECO:0000313" key="1">
    <source>
        <dbReference type="EMBL" id="EGX92285.1"/>
    </source>
</evidence>